<dbReference type="EMBL" id="LAZR01051021">
    <property type="protein sequence ID" value="KKK86059.1"/>
    <property type="molecule type" value="Genomic_DNA"/>
</dbReference>
<proteinExistence type="predicted"/>
<dbReference type="SUPFAM" id="SSF101386">
    <property type="entry name" value="all-alpha NTP pyrophosphatases"/>
    <property type="match status" value="1"/>
</dbReference>
<organism evidence="1">
    <name type="scientific">marine sediment metagenome</name>
    <dbReference type="NCBI Taxonomy" id="412755"/>
    <lineage>
        <taxon>unclassified sequences</taxon>
        <taxon>metagenomes</taxon>
        <taxon>ecological metagenomes</taxon>
    </lineage>
</organism>
<accession>A0A0F9B5Z4</accession>
<dbReference type="InterPro" id="IPR021130">
    <property type="entry name" value="PRib-ATP_PPHydrolase-like"/>
</dbReference>
<evidence type="ECO:0008006" key="2">
    <source>
        <dbReference type="Google" id="ProtNLM"/>
    </source>
</evidence>
<protein>
    <recommendedName>
        <fullName evidence="2">NTP pyrophosphohydrolase MazG putative catalytic core domain-containing protein</fullName>
    </recommendedName>
</protein>
<comment type="caution">
    <text evidence="1">The sequence shown here is derived from an EMBL/GenBank/DDBJ whole genome shotgun (WGS) entry which is preliminary data.</text>
</comment>
<gene>
    <name evidence="1" type="ORF">LCGC14_2767040</name>
</gene>
<evidence type="ECO:0000313" key="1">
    <source>
        <dbReference type="EMBL" id="KKK86059.1"/>
    </source>
</evidence>
<name>A0A0F9B5Z4_9ZZZZ</name>
<sequence length="97" mass="11028">MGKIRKTAELAVVHTAYVLKKLGSDARDKCEEENWGLDWKEGGCYLHLETSEFIESLRGKKGTPENEAAQVLFILLGMMHKNGVDFETMLEELKKEL</sequence>
<reference evidence="1" key="1">
    <citation type="journal article" date="2015" name="Nature">
        <title>Complex archaea that bridge the gap between prokaryotes and eukaryotes.</title>
        <authorList>
            <person name="Spang A."/>
            <person name="Saw J.H."/>
            <person name="Jorgensen S.L."/>
            <person name="Zaremba-Niedzwiedzka K."/>
            <person name="Martijn J."/>
            <person name="Lind A.E."/>
            <person name="van Eijk R."/>
            <person name="Schleper C."/>
            <person name="Guy L."/>
            <person name="Ettema T.J."/>
        </authorList>
    </citation>
    <scope>NUCLEOTIDE SEQUENCE</scope>
</reference>
<dbReference type="Pfam" id="PF01503">
    <property type="entry name" value="PRA-PH"/>
    <property type="match status" value="1"/>
</dbReference>
<dbReference type="AlphaFoldDB" id="A0A0F9B5Z4"/>